<dbReference type="EMBL" id="CM020620">
    <property type="protein sequence ID" value="KAK1870269.1"/>
    <property type="molecule type" value="Genomic_DNA"/>
</dbReference>
<protein>
    <submittedName>
        <fullName evidence="1">Uncharacterized protein</fullName>
    </submittedName>
</protein>
<name>A0ACC3CJH5_PYRYE</name>
<evidence type="ECO:0000313" key="2">
    <source>
        <dbReference type="Proteomes" id="UP000798662"/>
    </source>
</evidence>
<comment type="caution">
    <text evidence="1">The sequence shown here is derived from an EMBL/GenBank/DDBJ whole genome shotgun (WGS) entry which is preliminary data.</text>
</comment>
<accession>A0ACC3CJH5</accession>
<gene>
    <name evidence="1" type="ORF">I4F81_012731</name>
</gene>
<organism evidence="1 2">
    <name type="scientific">Pyropia yezoensis</name>
    <name type="common">Susabi-nori</name>
    <name type="synonym">Porphyra yezoensis</name>
    <dbReference type="NCBI Taxonomy" id="2788"/>
    <lineage>
        <taxon>Eukaryota</taxon>
        <taxon>Rhodophyta</taxon>
        <taxon>Bangiophyceae</taxon>
        <taxon>Bangiales</taxon>
        <taxon>Bangiaceae</taxon>
        <taxon>Pyropia</taxon>
    </lineage>
</organism>
<reference evidence="1" key="1">
    <citation type="submission" date="2019-11" db="EMBL/GenBank/DDBJ databases">
        <title>Nori genome reveals adaptations in red seaweeds to the harsh intertidal environment.</title>
        <authorList>
            <person name="Wang D."/>
            <person name="Mao Y."/>
        </authorList>
    </citation>
    <scope>NUCLEOTIDE SEQUENCE</scope>
    <source>
        <tissue evidence="1">Gametophyte</tissue>
    </source>
</reference>
<proteinExistence type="predicted"/>
<keyword evidence="2" id="KW-1185">Reference proteome</keyword>
<dbReference type="Proteomes" id="UP000798662">
    <property type="component" value="Chromosome 3"/>
</dbReference>
<sequence length="137" mass="14322">MTTSPPLREIPTTELAEHTTRTSAWMLIDGKVHDVTAFLDDHPGGDEILLDATARDATQEFEDVGHSGEARAQLAEMVIGVARPPTAEEAAVAAEKAAAAGVRMASGADGAGMSMALKVGLPILLVVLAVLLRMYTT</sequence>
<evidence type="ECO:0000313" key="1">
    <source>
        <dbReference type="EMBL" id="KAK1870269.1"/>
    </source>
</evidence>